<dbReference type="OrthoDB" id="9984024at2759"/>
<reference evidence="2" key="1">
    <citation type="submission" date="2022-10" db="EMBL/GenBank/DDBJ databases">
        <title>Tapping the CABI collections for fungal endophytes: first genome assemblies for Collariella, Neodidymelliopsis, Ascochyta clinopodiicola, Didymella pomorum, Didymosphaeria variabile, Neocosmospora piperis and Neocucurbitaria cava.</title>
        <authorList>
            <person name="Hill R."/>
        </authorList>
    </citation>
    <scope>NUCLEOTIDE SEQUENCE</scope>
    <source>
        <strain evidence="2">IMI 356815</strain>
    </source>
</reference>
<sequence length="430" mass="48529">MCFGSLREDVEHELKHPTQPVPNVPPPVPHATKPAPLPTRSPHGPHKITETAIDVFLYSQQENGEMGGIGYWQTANAYHAIVLHETYAGQRVLFNRILPAMDKIASRVPHFINEFNDDTLWWAHCLLAIHPFVIGTPRQRWVNENLHAIWNHVSRYQLPPARFLLPGMEKPDMGGAVMWTSRRDEEQVNSITTGLFAALSARLAVLFYSGTALPSGSEQQKTAHRYIAAAEAGLGWILRECYRERDKVVLDGVMLRSGKRNNWTFTYTTAVTISSMVALATSYLAIPSYHKEAYAESKISRACDLAQASMRREQWVEPSTGILTEKGAYGRGSHDPWQNNDSVAFKSVLIRALCELRQTLTRDYDFGRFRDVRQEIDRFVETQFKALQERNTNGRGQYGPWWDGPFEAPTGHSQLAILDVMAGAHCVGCR</sequence>
<dbReference type="Proteomes" id="UP001140513">
    <property type="component" value="Unassembled WGS sequence"/>
</dbReference>
<dbReference type="InterPro" id="IPR005198">
    <property type="entry name" value="Glyco_hydro_76"/>
</dbReference>
<name>A0A9W8XK92_9PLEO</name>
<dbReference type="PANTHER" id="PTHR47791:SF3">
    <property type="entry name" value="MEIOTICALLY UP-REGULATED GENE 191 PROTEIN"/>
    <property type="match status" value="1"/>
</dbReference>
<gene>
    <name evidence="2" type="ORF">N0V89_005008</name>
</gene>
<feature type="region of interest" description="Disordered" evidence="1">
    <location>
        <begin position="12"/>
        <end position="44"/>
    </location>
</feature>
<dbReference type="SUPFAM" id="SSF48208">
    <property type="entry name" value="Six-hairpin glycosidases"/>
    <property type="match status" value="1"/>
</dbReference>
<evidence type="ECO:0000313" key="2">
    <source>
        <dbReference type="EMBL" id="KAJ4353281.1"/>
    </source>
</evidence>
<feature type="compositionally biased region" description="Pro residues" evidence="1">
    <location>
        <begin position="19"/>
        <end position="39"/>
    </location>
</feature>
<evidence type="ECO:0008006" key="4">
    <source>
        <dbReference type="Google" id="ProtNLM"/>
    </source>
</evidence>
<dbReference type="AlphaFoldDB" id="A0A9W8XK92"/>
<dbReference type="InterPro" id="IPR008928">
    <property type="entry name" value="6-hairpin_glycosidase_sf"/>
</dbReference>
<dbReference type="RefSeq" id="XP_056071055.1">
    <property type="nucleotide sequence ID" value="XM_056213788.1"/>
</dbReference>
<protein>
    <recommendedName>
        <fullName evidence="4">Glycoside hydrolase family 76 protein</fullName>
    </recommendedName>
</protein>
<accession>A0A9W8XK92</accession>
<comment type="caution">
    <text evidence="2">The sequence shown here is derived from an EMBL/GenBank/DDBJ whole genome shotgun (WGS) entry which is preliminary data.</text>
</comment>
<organism evidence="2 3">
    <name type="scientific">Didymosphaeria variabile</name>
    <dbReference type="NCBI Taxonomy" id="1932322"/>
    <lineage>
        <taxon>Eukaryota</taxon>
        <taxon>Fungi</taxon>
        <taxon>Dikarya</taxon>
        <taxon>Ascomycota</taxon>
        <taxon>Pezizomycotina</taxon>
        <taxon>Dothideomycetes</taxon>
        <taxon>Pleosporomycetidae</taxon>
        <taxon>Pleosporales</taxon>
        <taxon>Massarineae</taxon>
        <taxon>Didymosphaeriaceae</taxon>
        <taxon>Didymosphaeria</taxon>
    </lineage>
</organism>
<proteinExistence type="predicted"/>
<dbReference type="Pfam" id="PF03663">
    <property type="entry name" value="Glyco_hydro_76"/>
    <property type="match status" value="1"/>
</dbReference>
<dbReference type="EMBL" id="JAPEUX010000004">
    <property type="protein sequence ID" value="KAJ4353281.1"/>
    <property type="molecule type" value="Genomic_DNA"/>
</dbReference>
<evidence type="ECO:0000256" key="1">
    <source>
        <dbReference type="SAM" id="MobiDB-lite"/>
    </source>
</evidence>
<dbReference type="GeneID" id="80908538"/>
<dbReference type="PANTHER" id="PTHR47791">
    <property type="entry name" value="MEIOTICALLY UP-REGULATED GENE 191 PROTEIN"/>
    <property type="match status" value="1"/>
</dbReference>
<dbReference type="Gene3D" id="1.50.10.20">
    <property type="match status" value="1"/>
</dbReference>
<dbReference type="GO" id="GO:0005975">
    <property type="term" value="P:carbohydrate metabolic process"/>
    <property type="evidence" value="ECO:0007669"/>
    <property type="project" value="InterPro"/>
</dbReference>
<keyword evidence="3" id="KW-1185">Reference proteome</keyword>
<dbReference type="InterPro" id="IPR053169">
    <property type="entry name" value="MUG_Protein"/>
</dbReference>
<evidence type="ECO:0000313" key="3">
    <source>
        <dbReference type="Proteomes" id="UP001140513"/>
    </source>
</evidence>